<feature type="transmembrane region" description="Helical" evidence="1">
    <location>
        <begin position="154"/>
        <end position="179"/>
    </location>
</feature>
<keyword evidence="1" id="KW-0573">Peptidoglycan synthesis</keyword>
<dbReference type="InterPro" id="IPR021260">
    <property type="entry name" value="Amj"/>
</dbReference>
<organism evidence="2 3">
    <name type="scientific">Flavobacterium araucananum</name>
    <dbReference type="NCBI Taxonomy" id="946678"/>
    <lineage>
        <taxon>Bacteria</taxon>
        <taxon>Pseudomonadati</taxon>
        <taxon>Bacteroidota</taxon>
        <taxon>Flavobacteriia</taxon>
        <taxon>Flavobacteriales</taxon>
        <taxon>Flavobacteriaceae</taxon>
        <taxon>Flavobacterium</taxon>
    </lineage>
</organism>
<evidence type="ECO:0000313" key="2">
    <source>
        <dbReference type="EMBL" id="OXG03075.1"/>
    </source>
</evidence>
<sequence>MTVNILIVCILTLIIHFIGIISLSAKIVGTRTRRIASSASIFNIIIIISQFSNTIQAPLLTKTIENNINLGNSPDLSIFRCIIFSATIGGILGGLFVPTIHRFMEKGVNALYNNRSVFVVIMKSFSLSTVIHFKNSFTIPKKSNFDRLNKFKDIYIELVLLNVVVYAFITVSVLSCLYAGYLNPNLRTTSLSMSGVAVSLGSIGMMLFIEPYHATLTDKVIDGSVTESFFRRHLIFVIIARIFGTILGQFIFIPLAWLIVKLAEML</sequence>
<dbReference type="EMBL" id="MUGS01000040">
    <property type="protein sequence ID" value="OXG03075.1"/>
    <property type="molecule type" value="Genomic_DNA"/>
</dbReference>
<keyword evidence="1" id="KW-1133">Transmembrane helix</keyword>
<dbReference type="GO" id="GO:0015648">
    <property type="term" value="F:lipid-linked peptidoglycan transporter activity"/>
    <property type="evidence" value="ECO:0007669"/>
    <property type="project" value="UniProtKB-UniRule"/>
</dbReference>
<dbReference type="UniPathway" id="UPA00219"/>
<feature type="transmembrane region" description="Helical" evidence="1">
    <location>
        <begin position="5"/>
        <end position="23"/>
    </location>
</feature>
<dbReference type="HAMAP" id="MF_02077">
    <property type="entry name" value="Amj_flippase"/>
    <property type="match status" value="1"/>
</dbReference>
<feature type="transmembrane region" description="Helical" evidence="1">
    <location>
        <begin position="77"/>
        <end position="97"/>
    </location>
</feature>
<protein>
    <recommendedName>
        <fullName evidence="1">Lipid II flippase Amj</fullName>
    </recommendedName>
</protein>
<accession>A0A227P204</accession>
<keyword evidence="1" id="KW-0472">Membrane</keyword>
<feature type="transmembrane region" description="Helical" evidence="1">
    <location>
        <begin position="35"/>
        <end position="57"/>
    </location>
</feature>
<comment type="subcellular location">
    <subcellularLocation>
        <location evidence="1">Cell membrane</location>
        <topology evidence="1">Multi-pass membrane protein</topology>
    </subcellularLocation>
</comment>
<name>A0A227P204_9FLAO</name>
<dbReference type="Pfam" id="PF10997">
    <property type="entry name" value="Amj"/>
    <property type="match status" value="1"/>
</dbReference>
<proteinExistence type="inferred from homology"/>
<dbReference type="RefSeq" id="WP_089480876.1">
    <property type="nucleotide sequence ID" value="NZ_MUGS01000040.1"/>
</dbReference>
<dbReference type="OrthoDB" id="7888986at2"/>
<feature type="transmembrane region" description="Helical" evidence="1">
    <location>
        <begin position="117"/>
        <end position="134"/>
    </location>
</feature>
<dbReference type="Proteomes" id="UP000214684">
    <property type="component" value="Unassembled WGS sequence"/>
</dbReference>
<dbReference type="GO" id="GO:0008360">
    <property type="term" value="P:regulation of cell shape"/>
    <property type="evidence" value="ECO:0007669"/>
    <property type="project" value="UniProtKB-KW"/>
</dbReference>
<dbReference type="AlphaFoldDB" id="A0A227P204"/>
<keyword evidence="1" id="KW-0813">Transport</keyword>
<feature type="transmembrane region" description="Helical" evidence="1">
    <location>
        <begin position="234"/>
        <end position="260"/>
    </location>
</feature>
<comment type="caution">
    <text evidence="2">The sequence shown here is derived from an EMBL/GenBank/DDBJ whole genome shotgun (WGS) entry which is preliminary data.</text>
</comment>
<reference evidence="2 3" key="1">
    <citation type="submission" date="2016-11" db="EMBL/GenBank/DDBJ databases">
        <title>Whole genomes of Flavobacteriaceae.</title>
        <authorList>
            <person name="Stine C."/>
            <person name="Li C."/>
            <person name="Tadesse D."/>
        </authorList>
    </citation>
    <scope>NUCLEOTIDE SEQUENCE [LARGE SCALE GENOMIC DNA]</scope>
    <source>
        <strain evidence="2 3">DSM 24704</strain>
    </source>
</reference>
<keyword evidence="1" id="KW-0961">Cell wall biogenesis/degradation</keyword>
<evidence type="ECO:0000256" key="1">
    <source>
        <dbReference type="HAMAP-Rule" id="MF_02077"/>
    </source>
</evidence>
<dbReference type="GO" id="GO:0009252">
    <property type="term" value="P:peptidoglycan biosynthetic process"/>
    <property type="evidence" value="ECO:0007669"/>
    <property type="project" value="UniProtKB-UniRule"/>
</dbReference>
<comment type="pathway">
    <text evidence="1">Cell wall biogenesis; peptidoglycan biosynthesis.</text>
</comment>
<keyword evidence="1" id="KW-0812">Transmembrane</keyword>
<feature type="transmembrane region" description="Helical" evidence="1">
    <location>
        <begin position="191"/>
        <end position="214"/>
    </location>
</feature>
<dbReference type="GO" id="GO:0005886">
    <property type="term" value="C:plasma membrane"/>
    <property type="evidence" value="ECO:0007669"/>
    <property type="project" value="UniProtKB-SubCell"/>
</dbReference>
<comment type="function">
    <text evidence="1">Involved in peptidoglycan biosynthesis. Transports lipid-linked peptidoglycan precursors from the inner to the outer leaflet of the cytoplasmic membrane.</text>
</comment>
<evidence type="ECO:0000313" key="3">
    <source>
        <dbReference type="Proteomes" id="UP000214684"/>
    </source>
</evidence>
<gene>
    <name evidence="1" type="primary">amj</name>
    <name evidence="2" type="ORF">B0A64_17930</name>
</gene>
<keyword evidence="1" id="KW-0133">Cell shape</keyword>
<comment type="similarity">
    <text evidence="1">Belongs to the Amj family.</text>
</comment>
<keyword evidence="1" id="KW-1003">Cell membrane</keyword>
<keyword evidence="3" id="KW-1185">Reference proteome</keyword>
<dbReference type="GO" id="GO:0071555">
    <property type="term" value="P:cell wall organization"/>
    <property type="evidence" value="ECO:0007669"/>
    <property type="project" value="UniProtKB-KW"/>
</dbReference>